<proteinExistence type="predicted"/>
<feature type="non-terminal residue" evidence="1">
    <location>
        <position position="146"/>
    </location>
</feature>
<sequence length="146" mass="15626">ALHRWPACSAEPVLAAVNLTVRGVAITSTLYLFVSGPKGGLQFVSGSVRGTSSSTKSTPACITLRTLTIVGLPLLENLLPALIHNHLRRVRRASADTVTHAPPKTLFGHRDKTNSPWMQSSKFQHASGQIVGPGRCRPCRAALRPS</sequence>
<evidence type="ECO:0000313" key="1">
    <source>
        <dbReference type="EMBL" id="GFH26819.1"/>
    </source>
</evidence>
<organism evidence="1 2">
    <name type="scientific">Haematococcus lacustris</name>
    <name type="common">Green alga</name>
    <name type="synonym">Haematococcus pluvialis</name>
    <dbReference type="NCBI Taxonomy" id="44745"/>
    <lineage>
        <taxon>Eukaryota</taxon>
        <taxon>Viridiplantae</taxon>
        <taxon>Chlorophyta</taxon>
        <taxon>core chlorophytes</taxon>
        <taxon>Chlorophyceae</taxon>
        <taxon>CS clade</taxon>
        <taxon>Chlamydomonadales</taxon>
        <taxon>Haematococcaceae</taxon>
        <taxon>Haematococcus</taxon>
    </lineage>
</organism>
<dbReference type="Proteomes" id="UP000485058">
    <property type="component" value="Unassembled WGS sequence"/>
</dbReference>
<accession>A0A6A0A237</accession>
<comment type="caution">
    <text evidence="1">The sequence shown here is derived from an EMBL/GenBank/DDBJ whole genome shotgun (WGS) entry which is preliminary data.</text>
</comment>
<feature type="non-terminal residue" evidence="1">
    <location>
        <position position="1"/>
    </location>
</feature>
<gene>
    <name evidence="1" type="ORF">HaLaN_25032</name>
</gene>
<reference evidence="1 2" key="1">
    <citation type="submission" date="2020-02" db="EMBL/GenBank/DDBJ databases">
        <title>Draft genome sequence of Haematococcus lacustris strain NIES-144.</title>
        <authorList>
            <person name="Morimoto D."/>
            <person name="Nakagawa S."/>
            <person name="Yoshida T."/>
            <person name="Sawayama S."/>
        </authorList>
    </citation>
    <scope>NUCLEOTIDE SEQUENCE [LARGE SCALE GENOMIC DNA]</scope>
    <source>
        <strain evidence="1 2">NIES-144</strain>
    </source>
</reference>
<keyword evidence="2" id="KW-1185">Reference proteome</keyword>
<name>A0A6A0A237_HAELA</name>
<dbReference type="AlphaFoldDB" id="A0A6A0A237"/>
<evidence type="ECO:0000313" key="2">
    <source>
        <dbReference type="Proteomes" id="UP000485058"/>
    </source>
</evidence>
<protein>
    <submittedName>
        <fullName evidence="1">Uncharacterized protein</fullName>
    </submittedName>
</protein>
<dbReference type="EMBL" id="BLLF01003251">
    <property type="protein sequence ID" value="GFH26819.1"/>
    <property type="molecule type" value="Genomic_DNA"/>
</dbReference>